<evidence type="ECO:0000256" key="4">
    <source>
        <dbReference type="ARBA" id="ARBA00023125"/>
    </source>
</evidence>
<keyword evidence="3" id="KW-0963">Cytoplasm</keyword>
<comment type="caution">
    <text evidence="8">The sequence shown here is derived from an EMBL/GenBank/DDBJ whole genome shotgun (WGS) entry which is preliminary data.</text>
</comment>
<dbReference type="GO" id="GO:0009295">
    <property type="term" value="C:nucleoid"/>
    <property type="evidence" value="ECO:0007669"/>
    <property type="project" value="UniProtKB-SubCell"/>
</dbReference>
<dbReference type="GO" id="GO:0032993">
    <property type="term" value="C:protein-DNA complex"/>
    <property type="evidence" value="ECO:0007669"/>
    <property type="project" value="TreeGrafter"/>
</dbReference>
<dbReference type="Gene3D" id="4.10.430.30">
    <property type="match status" value="1"/>
</dbReference>
<feature type="region of interest" description="Disordered" evidence="5">
    <location>
        <begin position="48"/>
        <end position="98"/>
    </location>
</feature>
<dbReference type="PANTHER" id="PTHR38097:SF2">
    <property type="entry name" value="DNA-BINDING PROTEIN STPA"/>
    <property type="match status" value="1"/>
</dbReference>
<dbReference type="InterPro" id="IPR027444">
    <property type="entry name" value="H-NS_C_dom"/>
</dbReference>
<sequence length="98" mass="11395">MNQLTDLLQQREALDQQIKQLRQQERSQALAEVQRLVNLHELSAADIFGKTPRTSTQAGKKVPPRFMNKETGETWTGRGKPPRWIQDKDREQFRIPNA</sequence>
<comment type="similarity">
    <text evidence="2">Belongs to the histone-like protein H-NS family.</text>
</comment>
<feature type="compositionally biased region" description="Basic and acidic residues" evidence="5">
    <location>
        <begin position="85"/>
        <end position="98"/>
    </location>
</feature>
<evidence type="ECO:0000313" key="8">
    <source>
        <dbReference type="EMBL" id="RMX01274.1"/>
    </source>
</evidence>
<dbReference type="RefSeq" id="WP_122237045.1">
    <property type="nucleotide sequence ID" value="NZ_RDQL01000023.1"/>
</dbReference>
<dbReference type="Proteomes" id="UP000267521">
    <property type="component" value="Unassembled WGS sequence"/>
</dbReference>
<dbReference type="EMBL" id="RDQL01000023">
    <property type="protein sequence ID" value="RMW95994.1"/>
    <property type="molecule type" value="Genomic_DNA"/>
</dbReference>
<evidence type="ECO:0000313" key="7">
    <source>
        <dbReference type="EMBL" id="RMW95994.1"/>
    </source>
</evidence>
<organism evidence="8 10">
    <name type="scientific">Allofranklinella schreckenbergeri</name>
    <dbReference type="NCBI Taxonomy" id="1076744"/>
    <lineage>
        <taxon>Bacteria</taxon>
        <taxon>Pseudomonadati</taxon>
        <taxon>Pseudomonadota</taxon>
        <taxon>Betaproteobacteria</taxon>
        <taxon>Burkholderiales</taxon>
        <taxon>Comamonadaceae</taxon>
        <taxon>Allofranklinella</taxon>
    </lineage>
</organism>
<evidence type="ECO:0000256" key="2">
    <source>
        <dbReference type="ARBA" id="ARBA00010610"/>
    </source>
</evidence>
<evidence type="ECO:0000256" key="3">
    <source>
        <dbReference type="ARBA" id="ARBA00022490"/>
    </source>
</evidence>
<dbReference type="GO" id="GO:0003681">
    <property type="term" value="F:bent DNA binding"/>
    <property type="evidence" value="ECO:0007669"/>
    <property type="project" value="TreeGrafter"/>
</dbReference>
<keyword evidence="4" id="KW-0238">DNA-binding</keyword>
<comment type="subcellular location">
    <subcellularLocation>
        <location evidence="1">Cytoplasm</location>
        <location evidence="1">Nucleoid</location>
    </subcellularLocation>
</comment>
<dbReference type="PANTHER" id="PTHR38097">
    <property type="match status" value="1"/>
</dbReference>
<dbReference type="GO" id="GO:0000976">
    <property type="term" value="F:transcription cis-regulatory region binding"/>
    <property type="evidence" value="ECO:0007669"/>
    <property type="project" value="TreeGrafter"/>
</dbReference>
<dbReference type="SUPFAM" id="SSF81273">
    <property type="entry name" value="H-NS histone-like proteins"/>
    <property type="match status" value="1"/>
</dbReference>
<reference evidence="9 10" key="1">
    <citation type="submission" date="2018-10" db="EMBL/GenBank/DDBJ databases">
        <title>Comamonadaceae CDC group NO-1 genome sequencing and assembly.</title>
        <authorList>
            <person name="Bernier A.-M."/>
            <person name="Bernard K."/>
        </authorList>
    </citation>
    <scope>NUCLEOTIDE SEQUENCE [LARGE SCALE GENOMIC DNA]</scope>
    <source>
        <strain evidence="7 9">NML161473</strain>
        <strain evidence="8 10">NML970147</strain>
    </source>
</reference>
<dbReference type="GO" id="GO:0003680">
    <property type="term" value="F:minor groove of adenine-thymine-rich DNA binding"/>
    <property type="evidence" value="ECO:0007669"/>
    <property type="project" value="TreeGrafter"/>
</dbReference>
<evidence type="ECO:0000313" key="10">
    <source>
        <dbReference type="Proteomes" id="UP000267521"/>
    </source>
</evidence>
<keyword evidence="9" id="KW-1185">Reference proteome</keyword>
<dbReference type="Proteomes" id="UP000267035">
    <property type="component" value="Unassembled WGS sequence"/>
</dbReference>
<evidence type="ECO:0000313" key="9">
    <source>
        <dbReference type="Proteomes" id="UP000267035"/>
    </source>
</evidence>
<dbReference type="Pfam" id="PF00816">
    <property type="entry name" value="Histone_HNS"/>
    <property type="match status" value="1"/>
</dbReference>
<dbReference type="GO" id="GO:0001217">
    <property type="term" value="F:DNA-binding transcription repressor activity"/>
    <property type="evidence" value="ECO:0007669"/>
    <property type="project" value="TreeGrafter"/>
</dbReference>
<dbReference type="AlphaFoldDB" id="A0A3M6QDU9"/>
<dbReference type="EMBL" id="RDQM01000001">
    <property type="protein sequence ID" value="RMX01274.1"/>
    <property type="molecule type" value="Genomic_DNA"/>
</dbReference>
<name>A0A3M6QDU9_9BURK</name>
<accession>A0A3M6PZV6</accession>
<evidence type="ECO:0000256" key="1">
    <source>
        <dbReference type="ARBA" id="ARBA00004453"/>
    </source>
</evidence>
<evidence type="ECO:0000259" key="6">
    <source>
        <dbReference type="Pfam" id="PF00816"/>
    </source>
</evidence>
<accession>A0A3M6QDU9</accession>
<dbReference type="GO" id="GO:0005829">
    <property type="term" value="C:cytosol"/>
    <property type="evidence" value="ECO:0007669"/>
    <property type="project" value="TreeGrafter"/>
</dbReference>
<evidence type="ECO:0000256" key="5">
    <source>
        <dbReference type="SAM" id="MobiDB-lite"/>
    </source>
</evidence>
<proteinExistence type="inferred from homology"/>
<gene>
    <name evidence="7" type="ORF">EBQ25_11560</name>
    <name evidence="8" type="ORF">EBQ26_00345</name>
</gene>
<protein>
    <submittedName>
        <fullName evidence="8">H-NS histone family protein</fullName>
    </submittedName>
</protein>
<feature type="domain" description="DNA-binding protein H-NS-like C-terminal" evidence="6">
    <location>
        <begin position="68"/>
        <end position="95"/>
    </location>
</feature>